<dbReference type="EMBL" id="JAHGAV010000005">
    <property type="protein sequence ID" value="KAG6940377.1"/>
    <property type="molecule type" value="Genomic_DNA"/>
</dbReference>
<organism evidence="2 3">
    <name type="scientific">Chelydra serpentina</name>
    <name type="common">Snapping turtle</name>
    <name type="synonym">Testudo serpentina</name>
    <dbReference type="NCBI Taxonomy" id="8475"/>
    <lineage>
        <taxon>Eukaryota</taxon>
        <taxon>Metazoa</taxon>
        <taxon>Chordata</taxon>
        <taxon>Craniata</taxon>
        <taxon>Vertebrata</taxon>
        <taxon>Euteleostomi</taxon>
        <taxon>Archelosauria</taxon>
        <taxon>Testudinata</taxon>
        <taxon>Testudines</taxon>
        <taxon>Cryptodira</taxon>
        <taxon>Durocryptodira</taxon>
        <taxon>Americhelydia</taxon>
        <taxon>Chelydroidea</taxon>
        <taxon>Chelydridae</taxon>
        <taxon>Chelydra</taxon>
    </lineage>
</organism>
<feature type="compositionally biased region" description="Basic residues" evidence="1">
    <location>
        <begin position="315"/>
        <end position="324"/>
    </location>
</feature>
<dbReference type="Proteomes" id="UP000765507">
    <property type="component" value="Unassembled WGS sequence"/>
</dbReference>
<proteinExistence type="predicted"/>
<dbReference type="OrthoDB" id="10256523at2759"/>
<evidence type="ECO:0000256" key="1">
    <source>
        <dbReference type="SAM" id="MobiDB-lite"/>
    </source>
</evidence>
<accession>A0A8T1TH23</accession>
<feature type="compositionally biased region" description="Basic and acidic residues" evidence="1">
    <location>
        <begin position="229"/>
        <end position="247"/>
    </location>
</feature>
<protein>
    <submittedName>
        <fullName evidence="2">Uncharacterized protein</fullName>
    </submittedName>
</protein>
<evidence type="ECO:0000313" key="3">
    <source>
        <dbReference type="Proteomes" id="UP000765507"/>
    </source>
</evidence>
<feature type="region of interest" description="Disordered" evidence="1">
    <location>
        <begin position="229"/>
        <end position="324"/>
    </location>
</feature>
<comment type="caution">
    <text evidence="2">The sequence shown here is derived from an EMBL/GenBank/DDBJ whole genome shotgun (WGS) entry which is preliminary data.</text>
</comment>
<reference evidence="2 3" key="1">
    <citation type="journal article" date="2020" name="G3 (Bethesda)">
        <title>Draft Genome of the Common Snapping Turtle, Chelydra serpentina, a Model for Phenotypic Plasticity in Reptiles.</title>
        <authorList>
            <person name="Das D."/>
            <person name="Singh S.K."/>
            <person name="Bierstedt J."/>
            <person name="Erickson A."/>
            <person name="Galli G.L.J."/>
            <person name="Crossley D.A. 2nd"/>
            <person name="Rhen T."/>
        </authorList>
    </citation>
    <scope>NUCLEOTIDE SEQUENCE [LARGE SCALE GENOMIC DNA]</scope>
    <source>
        <strain evidence="2">KW</strain>
    </source>
</reference>
<name>A0A8T1TH23_CHESE</name>
<feature type="non-terminal residue" evidence="2">
    <location>
        <position position="324"/>
    </location>
</feature>
<evidence type="ECO:0000313" key="2">
    <source>
        <dbReference type="EMBL" id="KAG6940377.1"/>
    </source>
</evidence>
<gene>
    <name evidence="2" type="ORF">G0U57_017516</name>
</gene>
<keyword evidence="3" id="KW-1185">Reference proteome</keyword>
<feature type="compositionally biased region" description="Low complexity" evidence="1">
    <location>
        <begin position="277"/>
        <end position="303"/>
    </location>
</feature>
<sequence length="324" mass="35852">MSSISGGMLQQLACFDTFIVPSAPWVKLEHSFSQEFTEENVLAILPAFPKGAPQQRAKRAAEALVKASNYSRLMAMQQIHALQAELNFHRRIYNLQVKYTEAVFEGIKQAYHTFQKIVVSVLCSPLQDVLSSYINLKAEASEALRDFLTAFKNNVKQIQDAVDTLTPSKNQQHEGDEALSRFGKEFFLSLEHSLEDCGEQRDKAASEVETLQTELALAFENLQSLRKERKEKKAESIPHFTKSEHGESAGGGAASGLDKISKDNPVPDSTPLPPPHSESLLPKHMSAMAEASSNSSSKLQQQSPKGLVIHQKGNSCHRSKSMKT</sequence>
<dbReference type="AlphaFoldDB" id="A0A8T1TH23"/>